<organism evidence="3 4">
    <name type="scientific">Anisodus tanguticus</name>
    <dbReference type="NCBI Taxonomy" id="243964"/>
    <lineage>
        <taxon>Eukaryota</taxon>
        <taxon>Viridiplantae</taxon>
        <taxon>Streptophyta</taxon>
        <taxon>Embryophyta</taxon>
        <taxon>Tracheophyta</taxon>
        <taxon>Spermatophyta</taxon>
        <taxon>Magnoliopsida</taxon>
        <taxon>eudicotyledons</taxon>
        <taxon>Gunneridae</taxon>
        <taxon>Pentapetalae</taxon>
        <taxon>asterids</taxon>
        <taxon>lamiids</taxon>
        <taxon>Solanales</taxon>
        <taxon>Solanaceae</taxon>
        <taxon>Solanoideae</taxon>
        <taxon>Hyoscyameae</taxon>
        <taxon>Anisodus</taxon>
    </lineage>
</organism>
<feature type="region of interest" description="Disordered" evidence="2">
    <location>
        <begin position="1"/>
        <end position="26"/>
    </location>
</feature>
<sequence>MDSRRSLSVDVHATSVNSREESEASLKRRMTEIDERIALVKAKLKEIDHLLNLSKEVRGMMEDYVPQSGSPAPSRIMKVEFESQPLKEATSATSDAAPKSDEVPLTPKLDEKTEAMLRMYYKKQPQLYRTHRLLAEKYDQIKSVRICYSETFDSETELSDNMSEVDDPDFKKEEIQTPRAEKETMEVSTSFRFNNDEVLKLREEIERLKEENKVQQELLVQKDEEKREVIRQLSLAVDMLREENIMLRKSVTTKASAP</sequence>
<evidence type="ECO:0000313" key="4">
    <source>
        <dbReference type="Proteomes" id="UP001291623"/>
    </source>
</evidence>
<accession>A0AAE1RSZ1</accession>
<feature type="coiled-coil region" evidence="1">
    <location>
        <begin position="191"/>
        <end position="228"/>
    </location>
</feature>
<gene>
    <name evidence="3" type="ORF">RND71_022911</name>
</gene>
<proteinExistence type="predicted"/>
<protein>
    <submittedName>
        <fullName evidence="3">Uncharacterized protein</fullName>
    </submittedName>
</protein>
<evidence type="ECO:0000256" key="1">
    <source>
        <dbReference type="SAM" id="Coils"/>
    </source>
</evidence>
<keyword evidence="4" id="KW-1185">Reference proteome</keyword>
<name>A0AAE1RSZ1_9SOLA</name>
<reference evidence="3" key="1">
    <citation type="submission" date="2023-12" db="EMBL/GenBank/DDBJ databases">
        <title>Genome assembly of Anisodus tanguticus.</title>
        <authorList>
            <person name="Wang Y.-J."/>
        </authorList>
    </citation>
    <scope>NUCLEOTIDE SEQUENCE</scope>
    <source>
        <strain evidence="3">KB-2021</strain>
        <tissue evidence="3">Leaf</tissue>
    </source>
</reference>
<dbReference type="EMBL" id="JAVYJV010000012">
    <property type="protein sequence ID" value="KAK4357301.1"/>
    <property type="molecule type" value="Genomic_DNA"/>
</dbReference>
<keyword evidence="1" id="KW-0175">Coiled coil</keyword>
<feature type="region of interest" description="Disordered" evidence="2">
    <location>
        <begin position="84"/>
        <end position="105"/>
    </location>
</feature>
<evidence type="ECO:0000313" key="3">
    <source>
        <dbReference type="EMBL" id="KAK4357301.1"/>
    </source>
</evidence>
<dbReference type="Proteomes" id="UP001291623">
    <property type="component" value="Unassembled WGS sequence"/>
</dbReference>
<evidence type="ECO:0000256" key="2">
    <source>
        <dbReference type="SAM" id="MobiDB-lite"/>
    </source>
</evidence>
<dbReference type="AlphaFoldDB" id="A0AAE1RSZ1"/>
<comment type="caution">
    <text evidence="3">The sequence shown here is derived from an EMBL/GenBank/DDBJ whole genome shotgun (WGS) entry which is preliminary data.</text>
</comment>